<feature type="region of interest" description="Disordered" evidence="1">
    <location>
        <begin position="1"/>
        <end position="42"/>
    </location>
</feature>
<dbReference type="PANTHER" id="PTHR46579:SF1">
    <property type="entry name" value="F5_8 TYPE C DOMAIN-CONTAINING PROTEIN"/>
    <property type="match status" value="1"/>
</dbReference>
<reference evidence="3" key="1">
    <citation type="submission" date="2021-07" db="EMBL/GenBank/DDBJ databases">
        <authorList>
            <person name="Catto M.A."/>
            <person name="Jacobson A."/>
            <person name="Kennedy G."/>
            <person name="Labadie P."/>
            <person name="Hunt B.G."/>
            <person name="Srinivasan R."/>
        </authorList>
    </citation>
    <scope>NUCLEOTIDE SEQUENCE</scope>
    <source>
        <strain evidence="3">PL_HMW_Pooled</strain>
        <tissue evidence="3">Head</tissue>
    </source>
</reference>
<reference evidence="3" key="2">
    <citation type="journal article" date="2023" name="BMC Genomics">
        <title>Pest status, molecular evolution, and epigenetic factors derived from the genome assembly of Frankliniella fusca, a thysanopteran phytovirus vector.</title>
        <authorList>
            <person name="Catto M.A."/>
            <person name="Labadie P.E."/>
            <person name="Jacobson A.L."/>
            <person name="Kennedy G.G."/>
            <person name="Srinivasan R."/>
            <person name="Hunt B.G."/>
        </authorList>
    </citation>
    <scope>NUCLEOTIDE SEQUENCE</scope>
    <source>
        <strain evidence="3">PL_HMW_Pooled</strain>
    </source>
</reference>
<dbReference type="Proteomes" id="UP001219518">
    <property type="component" value="Unassembled WGS sequence"/>
</dbReference>
<protein>
    <submittedName>
        <fullName evidence="3">D-lysergyl-peptide-synthetase subunit 1</fullName>
    </submittedName>
</protein>
<dbReference type="EMBL" id="JAHWGI010001421">
    <property type="protein sequence ID" value="KAK3931260.1"/>
    <property type="molecule type" value="Genomic_DNA"/>
</dbReference>
<feature type="compositionally biased region" description="Low complexity" evidence="1">
    <location>
        <begin position="1"/>
        <end position="19"/>
    </location>
</feature>
<evidence type="ECO:0000313" key="2">
    <source>
        <dbReference type="EMBL" id="KAK3931260.1"/>
    </source>
</evidence>
<dbReference type="AlphaFoldDB" id="A0AAE1LV40"/>
<name>A0AAE1LV40_9NEOP</name>
<dbReference type="EMBL" id="JAHWGI010001440">
    <property type="protein sequence ID" value="KAK3932795.1"/>
    <property type="molecule type" value="Genomic_DNA"/>
</dbReference>
<evidence type="ECO:0000313" key="4">
    <source>
        <dbReference type="Proteomes" id="UP001219518"/>
    </source>
</evidence>
<comment type="caution">
    <text evidence="3">The sequence shown here is derived from an EMBL/GenBank/DDBJ whole genome shotgun (WGS) entry which is preliminary data.</text>
</comment>
<evidence type="ECO:0000256" key="1">
    <source>
        <dbReference type="SAM" id="MobiDB-lite"/>
    </source>
</evidence>
<evidence type="ECO:0000313" key="3">
    <source>
        <dbReference type="EMBL" id="KAK3932795.1"/>
    </source>
</evidence>
<gene>
    <name evidence="3" type="ORF">KUF71_014772</name>
    <name evidence="2" type="ORF">KUF71_025519</name>
</gene>
<dbReference type="PANTHER" id="PTHR46579">
    <property type="entry name" value="F5/8 TYPE C DOMAIN-CONTAINING PROTEIN-RELATED"/>
    <property type="match status" value="1"/>
</dbReference>
<sequence length="792" mass="92032">MSSSISSSSSNDSNSSASENDNEKYDEIESEVEVEDYSESSPPELILQNKAAELLTDLKENANTTQVAINRMVSGINSMMPHYNAFVKNELVKRSQNGVIKVQDLHEFFSFLDGQTIFEGVQTEYRKKWYEKEKWPEHLQFRKIVLRWKTVLRKNKVMEVPKYFGYRVSFLHQLESLLQNEEVLKCIDNPRPTMPNKFRSVLDGCMYQTHPVYQDDPHAIGIVLFVDDIDPTDGLSSYQNHNIRNYSWTLANIYPELRSTLRVINLLSLVNAKVAKRYRNEPFLRDLIHSMNKLSSKEGVTFRIKELPRVFHGFLLMMIGDMPASGNVSGFKESPSAKLCCRTCLVPLDEMCNCLCEDDVQLRNDALHNEHLKMMKEANDQDTLEKEERIIFSDSEDEDELPKEKKPLCSQAAQLSVKFGVNDESCLLKLNYFQCTKMFPHDIMHLFLEGILKSECLYVLQDSIGPKKLSLTAVNLFIENYDYEQWKPDKPSPIDQRHLKSGLRQNSSQILMLSTILPFVVWEYCDEAKLQNFVRLLMIFNICLSHEVDEEDIKCLERMIKEYLGQFNCLYPGKFVPKHHFLIHLPTQIYLYGPLTEQWAMRFEAYHAQMKRLFKILHNAKNIVFSLMSRLLSRRSLELRQYSCNFLSKGMLEAKVSGQTTMDKIKLRECIFQVNKGLHASSCLSCVKTLKFRGTVYESGAMLHITDRKKSLPTFGVVTEMYCLEDIYYIIYREVITSKFVECLNAYELLFASWTCFSVFQVPQTYFPRVFHVKKNNIDYAVIRGRAKPSKC</sequence>
<proteinExistence type="predicted"/>
<keyword evidence="4" id="KW-1185">Reference proteome</keyword>
<organism evidence="3 4">
    <name type="scientific">Frankliniella fusca</name>
    <dbReference type="NCBI Taxonomy" id="407009"/>
    <lineage>
        <taxon>Eukaryota</taxon>
        <taxon>Metazoa</taxon>
        <taxon>Ecdysozoa</taxon>
        <taxon>Arthropoda</taxon>
        <taxon>Hexapoda</taxon>
        <taxon>Insecta</taxon>
        <taxon>Pterygota</taxon>
        <taxon>Neoptera</taxon>
        <taxon>Paraneoptera</taxon>
        <taxon>Thysanoptera</taxon>
        <taxon>Terebrantia</taxon>
        <taxon>Thripoidea</taxon>
        <taxon>Thripidae</taxon>
        <taxon>Frankliniella</taxon>
    </lineage>
</organism>
<feature type="compositionally biased region" description="Acidic residues" evidence="1">
    <location>
        <begin position="28"/>
        <end position="38"/>
    </location>
</feature>
<accession>A0AAE1LV40</accession>